<proteinExistence type="predicted"/>
<feature type="region of interest" description="Disordered" evidence="1">
    <location>
        <begin position="583"/>
        <end position="669"/>
    </location>
</feature>
<dbReference type="EMBL" id="HBEJ01001695">
    <property type="protein sequence ID" value="CAD8360519.1"/>
    <property type="molecule type" value="Transcribed_RNA"/>
</dbReference>
<feature type="compositionally biased region" description="Low complexity" evidence="1">
    <location>
        <begin position="61"/>
        <end position="74"/>
    </location>
</feature>
<organism evidence="3">
    <name type="scientific">Minutocellus polymorphus</name>
    <dbReference type="NCBI Taxonomy" id="265543"/>
    <lineage>
        <taxon>Eukaryota</taxon>
        <taxon>Sar</taxon>
        <taxon>Stramenopiles</taxon>
        <taxon>Ochrophyta</taxon>
        <taxon>Bacillariophyta</taxon>
        <taxon>Mediophyceae</taxon>
        <taxon>Cymatosirophycidae</taxon>
        <taxon>Cymatosirales</taxon>
        <taxon>Cymatosiraceae</taxon>
        <taxon>Minutocellus</taxon>
    </lineage>
</organism>
<keyword evidence="2" id="KW-0812">Transmembrane</keyword>
<evidence type="ECO:0000256" key="1">
    <source>
        <dbReference type="SAM" id="MobiDB-lite"/>
    </source>
</evidence>
<evidence type="ECO:0000313" key="3">
    <source>
        <dbReference type="EMBL" id="CAD8360519.1"/>
    </source>
</evidence>
<feature type="compositionally biased region" description="Polar residues" evidence="1">
    <location>
        <begin position="660"/>
        <end position="669"/>
    </location>
</feature>
<feature type="region of interest" description="Disordered" evidence="1">
    <location>
        <begin position="410"/>
        <end position="517"/>
    </location>
</feature>
<feature type="compositionally biased region" description="Low complexity" evidence="1">
    <location>
        <begin position="463"/>
        <end position="474"/>
    </location>
</feature>
<reference evidence="3" key="1">
    <citation type="submission" date="2021-01" db="EMBL/GenBank/DDBJ databases">
        <authorList>
            <person name="Corre E."/>
            <person name="Pelletier E."/>
            <person name="Niang G."/>
            <person name="Scheremetjew M."/>
            <person name="Finn R."/>
            <person name="Kale V."/>
            <person name="Holt S."/>
            <person name="Cochrane G."/>
            <person name="Meng A."/>
            <person name="Brown T."/>
            <person name="Cohen L."/>
        </authorList>
    </citation>
    <scope>NUCLEOTIDE SEQUENCE</scope>
    <source>
        <strain evidence="3">CCMP3303</strain>
    </source>
</reference>
<feature type="region of interest" description="Disordered" evidence="1">
    <location>
        <begin position="533"/>
        <end position="558"/>
    </location>
</feature>
<dbReference type="AlphaFoldDB" id="A0A7S0AE34"/>
<protein>
    <submittedName>
        <fullName evidence="3">Uncharacterized protein</fullName>
    </submittedName>
</protein>
<evidence type="ECO:0000256" key="2">
    <source>
        <dbReference type="SAM" id="Phobius"/>
    </source>
</evidence>
<feature type="region of interest" description="Disordered" evidence="1">
    <location>
        <begin position="121"/>
        <end position="218"/>
    </location>
</feature>
<name>A0A7S0AE34_9STRA</name>
<keyword evidence="2" id="KW-1133">Transmembrane helix</keyword>
<accession>A0A7S0AE34</accession>
<keyword evidence="2" id="KW-0472">Membrane</keyword>
<feature type="compositionally biased region" description="Acidic residues" evidence="1">
    <location>
        <begin position="544"/>
        <end position="558"/>
    </location>
</feature>
<feature type="compositionally biased region" description="Acidic residues" evidence="1">
    <location>
        <begin position="14"/>
        <end position="24"/>
    </location>
</feature>
<feature type="region of interest" description="Disordered" evidence="1">
    <location>
        <begin position="1"/>
        <end position="91"/>
    </location>
</feature>
<feature type="transmembrane region" description="Helical" evidence="2">
    <location>
        <begin position="384"/>
        <end position="405"/>
    </location>
</feature>
<sequence length="669" mass="69258">MCSGGACSEKTSDIGEECATDSDCESGVCGSGGSCEESRTDGGDDAPTAAASPTASPPTSVPTSTPTSEVVETAAPTMVIASPETDETANKGAVGATCEENGDCESNLCADSLCSEALKANGEPCEADSECQSDVCGTAGVCDNVSNDTEATPVPAPSPSGDDDDDSEPAPVPAPSGGGDNGGNNPGDPSRPSRPNEVESYSGDLSIPYNFQISNGGEELTPEDIADIEEALGILSQQLAEEDFPDGGSRRLRLRLRRAFKVSGSSRHLLVVYNENDPAKVKDAQQAECLLSTDPSPCYDMDAETTLTLVDEDRGVVREEFRDSMEDAIADGLLTQILREINPETTLVATAEPSDGQENKVDESREPEEGEDVTARSTALSPGGIAGIAILAGGVTAAVAFALIASRRRNSDDDPLDSSDDESPDNNTSTGLHEDSSIRRLRAAAAAASSAQQPGVYPDTYHSDAASMRASSRAINPGLEEDEYLSSDDEEPTGAPGSFPTEAPPTPPDNASTPLIPAAAAAGGAALAAQYRGIVDESSTDQSMQEEDDAQLQDSYDEALDAQIMSAAGKLDEDADVDEIMSALPGLPAGAEKNSESPNSSFEDDIRAAISSMEGADNGRDVSPERELPDALYSSASEPESEKEEDKKKPSGVAGLIKRLSSQNMVGET</sequence>
<feature type="compositionally biased region" description="Basic and acidic residues" evidence="1">
    <location>
        <begin position="617"/>
        <end position="629"/>
    </location>
</feature>
<feature type="compositionally biased region" description="Acidic residues" evidence="1">
    <location>
        <begin position="479"/>
        <end position="492"/>
    </location>
</feature>
<feature type="region of interest" description="Disordered" evidence="1">
    <location>
        <begin position="346"/>
        <end position="379"/>
    </location>
</feature>
<gene>
    <name evidence="3" type="ORF">MPOL1434_LOCUS982</name>
</gene>
<feature type="compositionally biased region" description="Gly residues" evidence="1">
    <location>
        <begin position="176"/>
        <end position="185"/>
    </location>
</feature>
<feature type="compositionally biased region" description="Acidic residues" evidence="1">
    <location>
        <begin position="413"/>
        <end position="424"/>
    </location>
</feature>